<name>A0A372DQ43_9GAMM</name>
<accession>A0A372DQ43</accession>
<sequence length="117" mass="12845">MPLPVSRCGAIVRLPSTKGGHQMAQEDKIPPAGLHPRLVRKLLDNLEGNEEFRALFQESPEKALRSLGYTDPWACMTLASGAKLASPEQIKAQRNKLEDAMVGIQGYLCPLESQEGF</sequence>
<reference evidence="1 2" key="1">
    <citation type="submission" date="2018-08" db="EMBL/GenBank/DDBJ databases">
        <title>Lysobacter weifangensis sp. nov., a new member of the family 'Xanthomonadaceae', isolated from soil in a farmland.</title>
        <authorList>
            <person name="Zhao H."/>
        </authorList>
    </citation>
    <scope>NUCLEOTIDE SEQUENCE [LARGE SCALE GENOMIC DNA]</scope>
    <source>
        <strain evidence="1 2">WF-2</strain>
    </source>
</reference>
<keyword evidence="2" id="KW-1185">Reference proteome</keyword>
<comment type="caution">
    <text evidence="1">The sequence shown here is derived from an EMBL/GenBank/DDBJ whole genome shotgun (WGS) entry which is preliminary data.</text>
</comment>
<dbReference type="Proteomes" id="UP000262917">
    <property type="component" value="Unassembled WGS sequence"/>
</dbReference>
<dbReference type="AlphaFoldDB" id="A0A372DQ43"/>
<dbReference type="EMBL" id="QVPD01000003">
    <property type="protein sequence ID" value="RFP61527.1"/>
    <property type="molecule type" value="Genomic_DNA"/>
</dbReference>
<proteinExistence type="predicted"/>
<gene>
    <name evidence="1" type="ORF">D0Y53_04225</name>
</gene>
<evidence type="ECO:0000313" key="2">
    <source>
        <dbReference type="Proteomes" id="UP000262917"/>
    </source>
</evidence>
<dbReference type="NCBIfam" id="TIGR04509">
    <property type="entry name" value="mod_pep_NH_fam"/>
    <property type="match status" value="1"/>
</dbReference>
<protein>
    <submittedName>
        <fullName evidence="1">Putative modified peptide</fullName>
    </submittedName>
</protein>
<dbReference type="InterPro" id="IPR030976">
    <property type="entry name" value="Mod_pep_NH_fam"/>
</dbReference>
<evidence type="ECO:0000313" key="1">
    <source>
        <dbReference type="EMBL" id="RFP61527.1"/>
    </source>
</evidence>
<organism evidence="1 2">
    <name type="scientific">Cognatiluteimonas weifangensis</name>
    <dbReference type="NCBI Taxonomy" id="2303539"/>
    <lineage>
        <taxon>Bacteria</taxon>
        <taxon>Pseudomonadati</taxon>
        <taxon>Pseudomonadota</taxon>
        <taxon>Gammaproteobacteria</taxon>
        <taxon>Lysobacterales</taxon>
        <taxon>Lysobacteraceae</taxon>
        <taxon>Cognatiluteimonas</taxon>
    </lineage>
</organism>